<organism evidence="2 3">
    <name type="scientific">Holothuria leucospilota</name>
    <name type="common">Black long sea cucumber</name>
    <name type="synonym">Mertensiothuria leucospilota</name>
    <dbReference type="NCBI Taxonomy" id="206669"/>
    <lineage>
        <taxon>Eukaryota</taxon>
        <taxon>Metazoa</taxon>
        <taxon>Echinodermata</taxon>
        <taxon>Eleutherozoa</taxon>
        <taxon>Echinozoa</taxon>
        <taxon>Holothuroidea</taxon>
        <taxon>Aspidochirotacea</taxon>
        <taxon>Aspidochirotida</taxon>
        <taxon>Holothuriidae</taxon>
        <taxon>Holothuria</taxon>
    </lineage>
</organism>
<sequence>MTANSTTLKVRILRADPNSITKSSQFVTTATVSTEIALLFEDYRKGRKTLQEATQEVDRLSAEIITKVPFSVYVNVHSSHASVLFLQTDLLNRSNADVEESRKLARMETGIRVFFSENSFQIINPTRVRRIDLFTEDGQQYKIEMNGDILNSGIYKMFKCYEVIGISDFDFEWACLMAAQDWYDTAANNCLSFSKRIIREIYRHVMGGDLEDNELKKLNKLYISVPGEAVFEKFRSRIGSFLTPSWQPCIVVTVVIIFFLLYIEIRLRY</sequence>
<dbReference type="AlphaFoldDB" id="A0A9Q0YM67"/>
<evidence type="ECO:0000256" key="1">
    <source>
        <dbReference type="SAM" id="Phobius"/>
    </source>
</evidence>
<accession>A0A9Q0YM67</accession>
<keyword evidence="1" id="KW-0472">Membrane</keyword>
<reference evidence="2" key="1">
    <citation type="submission" date="2021-10" db="EMBL/GenBank/DDBJ databases">
        <title>Tropical sea cucumber genome reveals ecological adaptation and Cuvierian tubules defense mechanism.</title>
        <authorList>
            <person name="Chen T."/>
        </authorList>
    </citation>
    <scope>NUCLEOTIDE SEQUENCE</scope>
    <source>
        <strain evidence="2">Nanhai2018</strain>
        <tissue evidence="2">Muscle</tissue>
    </source>
</reference>
<keyword evidence="1" id="KW-0812">Transmembrane</keyword>
<keyword evidence="1" id="KW-1133">Transmembrane helix</keyword>
<name>A0A9Q0YM67_HOLLE</name>
<evidence type="ECO:0000313" key="3">
    <source>
        <dbReference type="Proteomes" id="UP001152320"/>
    </source>
</evidence>
<dbReference type="Proteomes" id="UP001152320">
    <property type="component" value="Chromosome 19"/>
</dbReference>
<dbReference type="EMBL" id="JAIZAY010000019">
    <property type="protein sequence ID" value="KAJ8023880.1"/>
    <property type="molecule type" value="Genomic_DNA"/>
</dbReference>
<gene>
    <name evidence="2" type="ORF">HOLleu_36447</name>
</gene>
<proteinExistence type="predicted"/>
<evidence type="ECO:0000313" key="2">
    <source>
        <dbReference type="EMBL" id="KAJ8023880.1"/>
    </source>
</evidence>
<protein>
    <submittedName>
        <fullName evidence="2">Uncharacterized protein</fullName>
    </submittedName>
</protein>
<keyword evidence="3" id="KW-1185">Reference proteome</keyword>
<comment type="caution">
    <text evidence="2">The sequence shown here is derived from an EMBL/GenBank/DDBJ whole genome shotgun (WGS) entry which is preliminary data.</text>
</comment>
<feature type="transmembrane region" description="Helical" evidence="1">
    <location>
        <begin position="245"/>
        <end position="263"/>
    </location>
</feature>